<feature type="domain" description="Methyl-accepting transducer" evidence="9">
    <location>
        <begin position="283"/>
        <end position="519"/>
    </location>
</feature>
<evidence type="ECO:0000259" key="9">
    <source>
        <dbReference type="PROSITE" id="PS50111"/>
    </source>
</evidence>
<dbReference type="CDD" id="cd06225">
    <property type="entry name" value="HAMP"/>
    <property type="match status" value="1"/>
</dbReference>
<dbReference type="PROSITE" id="PS50885">
    <property type="entry name" value="HAMP"/>
    <property type="match status" value="1"/>
</dbReference>
<dbReference type="PANTHER" id="PTHR32089:SF119">
    <property type="entry name" value="METHYL-ACCEPTING CHEMOTAXIS PROTEIN CTPL"/>
    <property type="match status" value="1"/>
</dbReference>
<keyword evidence="5 7" id="KW-0807">Transducer</keyword>
<evidence type="ECO:0000256" key="2">
    <source>
        <dbReference type="ARBA" id="ARBA00022692"/>
    </source>
</evidence>
<dbReference type="Proteomes" id="UP001209713">
    <property type="component" value="Unassembled WGS sequence"/>
</dbReference>
<dbReference type="EMBL" id="JAOVZB010000003">
    <property type="protein sequence ID" value="MCV2402942.1"/>
    <property type="molecule type" value="Genomic_DNA"/>
</dbReference>
<protein>
    <submittedName>
        <fullName evidence="11">Methyl-accepting chemotaxis protein</fullName>
    </submittedName>
</protein>
<evidence type="ECO:0000256" key="1">
    <source>
        <dbReference type="ARBA" id="ARBA00004141"/>
    </source>
</evidence>
<keyword evidence="2 8" id="KW-0812">Transmembrane</keyword>
<dbReference type="PANTHER" id="PTHR32089">
    <property type="entry name" value="METHYL-ACCEPTING CHEMOTAXIS PROTEIN MCPB"/>
    <property type="match status" value="1"/>
</dbReference>
<comment type="subcellular location">
    <subcellularLocation>
        <location evidence="1">Membrane</location>
        <topology evidence="1">Multi-pass membrane protein</topology>
    </subcellularLocation>
</comment>
<dbReference type="Gene3D" id="1.10.287.950">
    <property type="entry name" value="Methyl-accepting chemotaxis protein"/>
    <property type="match status" value="1"/>
</dbReference>
<feature type="transmembrane region" description="Helical" evidence="8">
    <location>
        <begin position="206"/>
        <end position="228"/>
    </location>
</feature>
<evidence type="ECO:0000313" key="12">
    <source>
        <dbReference type="Proteomes" id="UP001209713"/>
    </source>
</evidence>
<reference evidence="11 12" key="1">
    <citation type="submission" date="2022-10" db="EMBL/GenBank/DDBJ databases">
        <title>Marinomonas transparenta sp. nov. and Marinomonas sargassi sp. nov., isolated from marine alga (Sargassum natans (L.) Gaillon).</title>
        <authorList>
            <person name="Wang Y."/>
        </authorList>
    </citation>
    <scope>NUCLEOTIDE SEQUENCE [LARGE SCALE GENOMIC DNA]</scope>
    <source>
        <strain evidence="11 12">C2222</strain>
    </source>
</reference>
<evidence type="ECO:0000256" key="4">
    <source>
        <dbReference type="ARBA" id="ARBA00023136"/>
    </source>
</evidence>
<evidence type="ECO:0000256" key="7">
    <source>
        <dbReference type="PROSITE-ProRule" id="PRU00284"/>
    </source>
</evidence>
<dbReference type="Pfam" id="PF00672">
    <property type="entry name" value="HAMP"/>
    <property type="match status" value="1"/>
</dbReference>
<dbReference type="PROSITE" id="PS50111">
    <property type="entry name" value="CHEMOTAXIS_TRANSDUC_2"/>
    <property type="match status" value="1"/>
</dbReference>
<gene>
    <name evidence="11" type="ORF">OFY17_08625</name>
</gene>
<dbReference type="InterPro" id="IPR003660">
    <property type="entry name" value="HAMP_dom"/>
</dbReference>
<dbReference type="SUPFAM" id="SSF58104">
    <property type="entry name" value="Methyl-accepting chemotaxis protein (MCP) signaling domain"/>
    <property type="match status" value="1"/>
</dbReference>
<organism evidence="11 12">
    <name type="scientific">Marinomonas sargassi</name>
    <dbReference type="NCBI Taxonomy" id="2984494"/>
    <lineage>
        <taxon>Bacteria</taxon>
        <taxon>Pseudomonadati</taxon>
        <taxon>Pseudomonadota</taxon>
        <taxon>Gammaproteobacteria</taxon>
        <taxon>Oceanospirillales</taxon>
        <taxon>Oceanospirillaceae</taxon>
        <taxon>Marinomonas</taxon>
    </lineage>
</organism>
<comment type="similarity">
    <text evidence="6">Belongs to the methyl-accepting chemotaxis (MCP) protein family.</text>
</comment>
<evidence type="ECO:0000256" key="5">
    <source>
        <dbReference type="ARBA" id="ARBA00023224"/>
    </source>
</evidence>
<evidence type="ECO:0000256" key="8">
    <source>
        <dbReference type="SAM" id="Phobius"/>
    </source>
</evidence>
<sequence length="555" mass="60638">MNNLSVRIKILSLIALFSLAIVGVSVSSASSSKSTYSDLQSLFHKSLDLVHNLEKSRQLLLQQTVEFERGFFQVSIAKSLQGYGIEQVAESEEKFKGYTSELINSINNVKSTLASLPEHEGLDVLLTQINELEQQQEVFLKASLDTYSWWKKLKTLQANKARRLALATLDTISQQMEEITLAIDEYDLSVEKDQEDNLNRSIMTNYIAATILIVVGITLSLIIVNSICGPLAKAVLRAREIASGDLMQPLSDSQRKDEVGMLEVAMDKLVLQLRDILKDVTESSNSLTSSAVELNRITNESSQMVDSQQEETKLISEAVAEIQERADYVSNSTTDASKAAHDAEQASKLGTQAINNTIESIESLAGEISDSAEAMQELQNNTNDINSILGVILGIAEQTNLLALNAAIEAARAGEQGRGFAVVADEVRNLAQNTQEATQQIETMINSLQSGAANAVKAMNSSHERSMNTVTQVKEEAMSLQEISLSVSKITQMNDSVSATTTEQATFTANVTNNVSNIMEISTETTKSIHAISQATDQLTNLATQLSKKVRYFNV</sequence>
<evidence type="ECO:0000259" key="10">
    <source>
        <dbReference type="PROSITE" id="PS50885"/>
    </source>
</evidence>
<comment type="caution">
    <text evidence="11">The sequence shown here is derived from an EMBL/GenBank/DDBJ whole genome shotgun (WGS) entry which is preliminary data.</text>
</comment>
<keyword evidence="4 8" id="KW-0472">Membrane</keyword>
<evidence type="ECO:0000256" key="6">
    <source>
        <dbReference type="ARBA" id="ARBA00029447"/>
    </source>
</evidence>
<accession>A0ABT2YSS4</accession>
<proteinExistence type="inferred from homology"/>
<keyword evidence="3 8" id="KW-1133">Transmembrane helix</keyword>
<feature type="domain" description="HAMP" evidence="10">
    <location>
        <begin position="225"/>
        <end position="278"/>
    </location>
</feature>
<dbReference type="SMART" id="SM00283">
    <property type="entry name" value="MA"/>
    <property type="match status" value="1"/>
</dbReference>
<dbReference type="SMART" id="SM00304">
    <property type="entry name" value="HAMP"/>
    <property type="match status" value="1"/>
</dbReference>
<evidence type="ECO:0000256" key="3">
    <source>
        <dbReference type="ARBA" id="ARBA00022989"/>
    </source>
</evidence>
<dbReference type="CDD" id="cd11386">
    <property type="entry name" value="MCP_signal"/>
    <property type="match status" value="1"/>
</dbReference>
<evidence type="ECO:0000313" key="11">
    <source>
        <dbReference type="EMBL" id="MCV2402942.1"/>
    </source>
</evidence>
<dbReference type="Pfam" id="PF00015">
    <property type="entry name" value="MCPsignal"/>
    <property type="match status" value="1"/>
</dbReference>
<name>A0ABT2YSS4_9GAMM</name>
<keyword evidence="12" id="KW-1185">Reference proteome</keyword>
<dbReference type="RefSeq" id="WP_263530321.1">
    <property type="nucleotide sequence ID" value="NZ_JAOVZB010000003.1"/>
</dbReference>
<dbReference type="InterPro" id="IPR004089">
    <property type="entry name" value="MCPsignal_dom"/>
</dbReference>